<dbReference type="KEGG" id="pka:PQ456_12190"/>
<name>A0AAX3LWI9_9BACL</name>
<dbReference type="EMBL" id="CP117416">
    <property type="protein sequence ID" value="WCT53970.1"/>
    <property type="molecule type" value="Genomic_DNA"/>
</dbReference>
<dbReference type="SUPFAM" id="SSF51735">
    <property type="entry name" value="NAD(P)-binding Rossmann-fold domains"/>
    <property type="match status" value="1"/>
</dbReference>
<dbReference type="Proteomes" id="UP001220509">
    <property type="component" value="Chromosome"/>
</dbReference>
<dbReference type="AlphaFoldDB" id="A0AAX3LWI9"/>
<organism evidence="1 2">
    <name type="scientific">Paenibacillus kyungheensis</name>
    <dbReference type="NCBI Taxonomy" id="1452732"/>
    <lineage>
        <taxon>Bacteria</taxon>
        <taxon>Bacillati</taxon>
        <taxon>Bacillota</taxon>
        <taxon>Bacilli</taxon>
        <taxon>Bacillales</taxon>
        <taxon>Paenibacillaceae</taxon>
        <taxon>Paenibacillus</taxon>
    </lineage>
</organism>
<accession>A0AAX3LWI9</accession>
<evidence type="ECO:0000313" key="1">
    <source>
        <dbReference type="EMBL" id="WCT53970.1"/>
    </source>
</evidence>
<protein>
    <recommendedName>
        <fullName evidence="3">NAD-dependent epimerase/dehydratase family protein</fullName>
    </recommendedName>
</protein>
<proteinExistence type="predicted"/>
<dbReference type="InterPro" id="IPR036291">
    <property type="entry name" value="NAD(P)-bd_dom_sf"/>
</dbReference>
<reference evidence="1 2" key="1">
    <citation type="submission" date="2023-02" db="EMBL/GenBank/DDBJ databases">
        <title>Genome sequence of Paenibacillus kyungheensis KACC 18744.</title>
        <authorList>
            <person name="Kim S."/>
            <person name="Heo J."/>
            <person name="Kwon S.-W."/>
        </authorList>
    </citation>
    <scope>NUCLEOTIDE SEQUENCE [LARGE SCALE GENOMIC DNA]</scope>
    <source>
        <strain evidence="1 2">KACC 18744</strain>
    </source>
</reference>
<keyword evidence="2" id="KW-1185">Reference proteome</keyword>
<evidence type="ECO:0000313" key="2">
    <source>
        <dbReference type="Proteomes" id="UP001220509"/>
    </source>
</evidence>
<evidence type="ECO:0008006" key="3">
    <source>
        <dbReference type="Google" id="ProtNLM"/>
    </source>
</evidence>
<sequence>MNIFITGVTGYIGSAVAIHARHLLGWNPQGISMPAWIAQFVQ</sequence>
<gene>
    <name evidence="1" type="ORF">PQ456_12190</name>
</gene>
<dbReference type="RefSeq" id="WP_273612526.1">
    <property type="nucleotide sequence ID" value="NZ_CP117416.1"/>
</dbReference>